<reference evidence="2 3" key="1">
    <citation type="journal article" date="2024" name="Plant Biotechnol. J.">
        <title>Dendrobium thyrsiflorum genome and its molecular insights into genes involved in important horticultural traits.</title>
        <authorList>
            <person name="Chen B."/>
            <person name="Wang J.Y."/>
            <person name="Zheng P.J."/>
            <person name="Li K.L."/>
            <person name="Liang Y.M."/>
            <person name="Chen X.F."/>
            <person name="Zhang C."/>
            <person name="Zhao X."/>
            <person name="He X."/>
            <person name="Zhang G.Q."/>
            <person name="Liu Z.J."/>
            <person name="Xu Q."/>
        </authorList>
    </citation>
    <scope>NUCLEOTIDE SEQUENCE [LARGE SCALE GENOMIC DNA]</scope>
    <source>
        <strain evidence="2">GZMU011</strain>
    </source>
</reference>
<evidence type="ECO:0000313" key="3">
    <source>
        <dbReference type="Proteomes" id="UP001552299"/>
    </source>
</evidence>
<organism evidence="2 3">
    <name type="scientific">Dendrobium thyrsiflorum</name>
    <name type="common">Pinecone-like raceme dendrobium</name>
    <name type="synonym">Orchid</name>
    <dbReference type="NCBI Taxonomy" id="117978"/>
    <lineage>
        <taxon>Eukaryota</taxon>
        <taxon>Viridiplantae</taxon>
        <taxon>Streptophyta</taxon>
        <taxon>Embryophyta</taxon>
        <taxon>Tracheophyta</taxon>
        <taxon>Spermatophyta</taxon>
        <taxon>Magnoliopsida</taxon>
        <taxon>Liliopsida</taxon>
        <taxon>Asparagales</taxon>
        <taxon>Orchidaceae</taxon>
        <taxon>Epidendroideae</taxon>
        <taxon>Malaxideae</taxon>
        <taxon>Dendrobiinae</taxon>
        <taxon>Dendrobium</taxon>
    </lineage>
</organism>
<gene>
    <name evidence="2" type="ORF">M5K25_007584</name>
</gene>
<keyword evidence="3" id="KW-1185">Reference proteome</keyword>
<sequence length="121" mass="13970">MHNRRLRDRNLKKKGLMDHEDPLLCEDVASDDEWFIDDEVEVMSSELQDEDLNVDFFDGLKASTSTTIQEQNKKGKRKITEIEEGVDWETLDSIEEEGERAVQHNDDSNEDPLSDDSADDL</sequence>
<accession>A0ABD0VEI2</accession>
<feature type="compositionally biased region" description="Acidic residues" evidence="1">
    <location>
        <begin position="108"/>
        <end position="121"/>
    </location>
</feature>
<name>A0ABD0VEI2_DENTH</name>
<feature type="region of interest" description="Disordered" evidence="1">
    <location>
        <begin position="88"/>
        <end position="121"/>
    </location>
</feature>
<dbReference type="Proteomes" id="UP001552299">
    <property type="component" value="Unassembled WGS sequence"/>
</dbReference>
<feature type="compositionally biased region" description="Acidic residues" evidence="1">
    <location>
        <begin position="88"/>
        <end position="98"/>
    </location>
</feature>
<evidence type="ECO:0000256" key="1">
    <source>
        <dbReference type="SAM" id="MobiDB-lite"/>
    </source>
</evidence>
<comment type="caution">
    <text evidence="2">The sequence shown here is derived from an EMBL/GenBank/DDBJ whole genome shotgun (WGS) entry which is preliminary data.</text>
</comment>
<evidence type="ECO:0000313" key="2">
    <source>
        <dbReference type="EMBL" id="KAL0923524.1"/>
    </source>
</evidence>
<protein>
    <submittedName>
        <fullName evidence="2">Uncharacterized protein</fullName>
    </submittedName>
</protein>
<dbReference type="EMBL" id="JANQDX010000006">
    <property type="protein sequence ID" value="KAL0923524.1"/>
    <property type="molecule type" value="Genomic_DNA"/>
</dbReference>
<proteinExistence type="predicted"/>
<dbReference type="AlphaFoldDB" id="A0ABD0VEI2"/>